<dbReference type="GO" id="GO:0009007">
    <property type="term" value="F:site-specific DNA-methyltransferase (adenine-specific) activity"/>
    <property type="evidence" value="ECO:0007669"/>
    <property type="project" value="UniProtKB-EC"/>
</dbReference>
<proteinExistence type="predicted"/>
<evidence type="ECO:0000259" key="5">
    <source>
        <dbReference type="Pfam" id="PF20466"/>
    </source>
</evidence>
<evidence type="ECO:0000256" key="4">
    <source>
        <dbReference type="ARBA" id="ARBA00047942"/>
    </source>
</evidence>
<feature type="non-terminal residue" evidence="7">
    <location>
        <position position="344"/>
    </location>
</feature>
<dbReference type="AlphaFoldDB" id="T1B5X4"/>
<protein>
    <recommendedName>
        <fullName evidence="1">site-specific DNA-methyltransferase (adenine-specific)</fullName>
        <ecNumber evidence="1">2.1.1.72</ecNumber>
    </recommendedName>
</protein>
<keyword evidence="2 7" id="KW-0489">Methyltransferase</keyword>
<comment type="caution">
    <text evidence="7">The sequence shown here is derived from an EMBL/GenBank/DDBJ whole genome shotgun (WGS) entry which is preliminary data.</text>
</comment>
<accession>T1B5X4</accession>
<comment type="catalytic activity">
    <reaction evidence="4">
        <text>a 2'-deoxyadenosine in DNA + S-adenosyl-L-methionine = an N(6)-methyl-2'-deoxyadenosine in DNA + S-adenosyl-L-homocysteine + H(+)</text>
        <dbReference type="Rhea" id="RHEA:15197"/>
        <dbReference type="Rhea" id="RHEA-COMP:12418"/>
        <dbReference type="Rhea" id="RHEA-COMP:12419"/>
        <dbReference type="ChEBI" id="CHEBI:15378"/>
        <dbReference type="ChEBI" id="CHEBI:57856"/>
        <dbReference type="ChEBI" id="CHEBI:59789"/>
        <dbReference type="ChEBI" id="CHEBI:90615"/>
        <dbReference type="ChEBI" id="CHEBI:90616"/>
        <dbReference type="EC" id="2.1.1.72"/>
    </reaction>
</comment>
<evidence type="ECO:0000256" key="3">
    <source>
        <dbReference type="ARBA" id="ARBA00022679"/>
    </source>
</evidence>
<dbReference type="InterPro" id="IPR046820">
    <property type="entry name" value="MmeI_TRD"/>
</dbReference>
<dbReference type="EC" id="2.1.1.72" evidence="1"/>
<dbReference type="EMBL" id="AUZZ01001601">
    <property type="protein sequence ID" value="EQD63838.1"/>
    <property type="molecule type" value="Genomic_DNA"/>
</dbReference>
<name>T1B5X4_9ZZZZ</name>
<dbReference type="GO" id="GO:0032259">
    <property type="term" value="P:methylation"/>
    <property type="evidence" value="ECO:0007669"/>
    <property type="project" value="UniProtKB-KW"/>
</dbReference>
<dbReference type="InterPro" id="IPR050953">
    <property type="entry name" value="N4_N6_ade-DNA_methylase"/>
</dbReference>
<gene>
    <name evidence="7" type="ORF">B2A_02333</name>
</gene>
<sequence>MPREQLSYILGNPPFGGKHYQSKEQRADQTLVTREIKSGSDLDFVANWFITAARYVDGRNIDFAFVATNSISQGEQVPLLWPYLLDRMRLHIRFAHRTFKWSNEARGKAAVHCVIVGMTSTAPASCRLFDYDSPTAEPHETSVKNINPYLSSGASIVVLKRSKPLVERPVMRCGSKPSDGGHLILTPDERDQLLASYPAATAWIRPFIGSEEFINGTKRWCLWLDGVAPGELRAVRPVMDRVNAVRAFREASSAEPTRRAALTPSRFFFVSQPRTEYILVPEVSSERRHYVPIGWMSPEVISSNKNYIIAAPSLWIFGLLQSAMHMSWLATVGGRLESRFQYSA</sequence>
<dbReference type="InterPro" id="IPR046816">
    <property type="entry name" value="MmeI_Mtase"/>
</dbReference>
<reference evidence="7" key="2">
    <citation type="journal article" date="2014" name="ISME J.">
        <title>Microbial stratification in low pH oxic and suboxic macroscopic growths along an acid mine drainage.</title>
        <authorList>
            <person name="Mendez-Garcia C."/>
            <person name="Mesa V."/>
            <person name="Sprenger R.R."/>
            <person name="Richter M."/>
            <person name="Diez M.S."/>
            <person name="Solano J."/>
            <person name="Bargiela R."/>
            <person name="Golyshina O.V."/>
            <person name="Manteca A."/>
            <person name="Ramos J.L."/>
            <person name="Gallego J.R."/>
            <person name="Llorente I."/>
            <person name="Martins Dos Santos V.A."/>
            <person name="Jensen O.N."/>
            <person name="Pelaez A.I."/>
            <person name="Sanchez J."/>
            <person name="Ferrer M."/>
        </authorList>
    </citation>
    <scope>NUCLEOTIDE SEQUENCE</scope>
</reference>
<dbReference type="Pfam" id="PF20473">
    <property type="entry name" value="MmeI_Mtase"/>
    <property type="match status" value="1"/>
</dbReference>
<evidence type="ECO:0000256" key="1">
    <source>
        <dbReference type="ARBA" id="ARBA00011900"/>
    </source>
</evidence>
<dbReference type="Gene3D" id="3.40.50.150">
    <property type="entry name" value="Vaccinia Virus protein VP39"/>
    <property type="match status" value="1"/>
</dbReference>
<evidence type="ECO:0000256" key="2">
    <source>
        <dbReference type="ARBA" id="ARBA00022603"/>
    </source>
</evidence>
<reference evidence="7" key="1">
    <citation type="submission" date="2013-08" db="EMBL/GenBank/DDBJ databases">
        <authorList>
            <person name="Mendez C."/>
            <person name="Richter M."/>
            <person name="Ferrer M."/>
            <person name="Sanchez J."/>
        </authorList>
    </citation>
    <scope>NUCLEOTIDE SEQUENCE</scope>
</reference>
<evidence type="ECO:0000313" key="7">
    <source>
        <dbReference type="EMBL" id="EQD63838.1"/>
    </source>
</evidence>
<organism evidence="7">
    <name type="scientific">mine drainage metagenome</name>
    <dbReference type="NCBI Taxonomy" id="410659"/>
    <lineage>
        <taxon>unclassified sequences</taxon>
        <taxon>metagenomes</taxon>
        <taxon>ecological metagenomes</taxon>
    </lineage>
</organism>
<feature type="domain" description="MmeI-like target recognition" evidence="5">
    <location>
        <begin position="153"/>
        <end position="343"/>
    </location>
</feature>
<dbReference type="PANTHER" id="PTHR33841:SF1">
    <property type="entry name" value="DNA METHYLTRANSFERASE A"/>
    <property type="match status" value="1"/>
</dbReference>
<evidence type="ECO:0000259" key="6">
    <source>
        <dbReference type="Pfam" id="PF20473"/>
    </source>
</evidence>
<dbReference type="SUPFAM" id="SSF53335">
    <property type="entry name" value="S-adenosyl-L-methionine-dependent methyltransferases"/>
    <property type="match status" value="1"/>
</dbReference>
<dbReference type="PANTHER" id="PTHR33841">
    <property type="entry name" value="DNA METHYLTRANSFERASE YEEA-RELATED"/>
    <property type="match status" value="1"/>
</dbReference>
<dbReference type="InterPro" id="IPR029063">
    <property type="entry name" value="SAM-dependent_MTases_sf"/>
</dbReference>
<feature type="domain" description="MmeI-like DNA-methyltransferase" evidence="6">
    <location>
        <begin position="6"/>
        <end position="129"/>
    </location>
</feature>
<keyword evidence="3" id="KW-0808">Transferase</keyword>
<dbReference type="Pfam" id="PF20466">
    <property type="entry name" value="MmeI_TRD"/>
    <property type="match status" value="1"/>
</dbReference>